<evidence type="ECO:0000259" key="6">
    <source>
        <dbReference type="Pfam" id="PF13515"/>
    </source>
</evidence>
<feature type="transmembrane region" description="Helical" evidence="5">
    <location>
        <begin position="145"/>
        <end position="167"/>
    </location>
</feature>
<keyword evidence="3 5" id="KW-1133">Transmembrane helix</keyword>
<sequence>MRISVDSLRGHASTAGQSSFRRVRQYLLLAFQGGLAATLAFVIAGQVLGNPEPTFAPAAAVGVIAASIGRRAIRAAELILGVLLGIFVGDLLVDTVGTGPWQTFVIVFGALLAAVAVRGTGGLVTQAGGTAVLIATLAPNSPDVLLPRTVNALVGGATGLVVVLLLAPMNPIRSLRRVAGPALDTFARQMTTAAERLARGDGRGVERLLNDMRHSETQLRQVHEVVTAAAEVVRFSPLYWRRRRALSAYRAGAGHLDRAFRNSRTLVRRIHTTLRDQEPVPADLPAAIEHFGQAVRLLHQEFLARQEPQRARERVLRAVREAGVACRQEMGFSGTIVVSQLRTVANDLLRATGVPGDEARRLVRHAAAGM</sequence>
<protein>
    <submittedName>
        <fullName evidence="7">Aromatic acid exporter family protein</fullName>
    </submittedName>
</protein>
<dbReference type="GO" id="GO:0016020">
    <property type="term" value="C:membrane"/>
    <property type="evidence" value="ECO:0007669"/>
    <property type="project" value="UniProtKB-SubCell"/>
</dbReference>
<evidence type="ECO:0000256" key="2">
    <source>
        <dbReference type="ARBA" id="ARBA00022692"/>
    </source>
</evidence>
<dbReference type="AlphaFoldDB" id="A0A372FTJ7"/>
<evidence type="ECO:0000313" key="8">
    <source>
        <dbReference type="Proteomes" id="UP000262621"/>
    </source>
</evidence>
<name>A0A372FTJ7_9ACTN</name>
<feature type="domain" description="Integral membrane bound transporter" evidence="6">
    <location>
        <begin position="41"/>
        <end position="162"/>
    </location>
</feature>
<reference evidence="7 8" key="1">
    <citation type="submission" date="2018-08" db="EMBL/GenBank/DDBJ databases">
        <title>Verrucosispora craniellae sp. nov., isolated from a marine sponge in the South China Sea.</title>
        <authorList>
            <person name="Li L."/>
            <person name="Lin H.W."/>
        </authorList>
    </citation>
    <scope>NUCLEOTIDE SEQUENCE [LARGE SCALE GENOMIC DNA]</scope>
    <source>
        <strain evidence="7 8">LHW63014</strain>
    </source>
</reference>
<comment type="caution">
    <text evidence="7">The sequence shown here is derived from an EMBL/GenBank/DDBJ whole genome shotgun (WGS) entry which is preliminary data.</text>
</comment>
<keyword evidence="8" id="KW-1185">Reference proteome</keyword>
<gene>
    <name evidence="7" type="ORF">D0Q02_24465</name>
</gene>
<organism evidence="7 8">
    <name type="scientific">Micromonospora craniellae</name>
    <dbReference type="NCBI Taxonomy" id="2294034"/>
    <lineage>
        <taxon>Bacteria</taxon>
        <taxon>Bacillati</taxon>
        <taxon>Actinomycetota</taxon>
        <taxon>Actinomycetes</taxon>
        <taxon>Micromonosporales</taxon>
        <taxon>Micromonosporaceae</taxon>
        <taxon>Micromonospora</taxon>
    </lineage>
</organism>
<feature type="transmembrane region" description="Helical" evidence="5">
    <location>
        <begin position="76"/>
        <end position="93"/>
    </location>
</feature>
<dbReference type="RefSeq" id="WP_117230385.1">
    <property type="nucleotide sequence ID" value="NZ_CP061725.1"/>
</dbReference>
<evidence type="ECO:0000256" key="3">
    <source>
        <dbReference type="ARBA" id="ARBA00022989"/>
    </source>
</evidence>
<evidence type="ECO:0000256" key="1">
    <source>
        <dbReference type="ARBA" id="ARBA00004141"/>
    </source>
</evidence>
<proteinExistence type="predicted"/>
<evidence type="ECO:0000256" key="4">
    <source>
        <dbReference type="ARBA" id="ARBA00023136"/>
    </source>
</evidence>
<dbReference type="Proteomes" id="UP000262621">
    <property type="component" value="Unassembled WGS sequence"/>
</dbReference>
<dbReference type="EMBL" id="QVFU01000038">
    <property type="protein sequence ID" value="RFS44053.1"/>
    <property type="molecule type" value="Genomic_DNA"/>
</dbReference>
<dbReference type="OrthoDB" id="5198202at2"/>
<keyword evidence="2 5" id="KW-0812">Transmembrane</keyword>
<keyword evidence="4 5" id="KW-0472">Membrane</keyword>
<dbReference type="InterPro" id="IPR049453">
    <property type="entry name" value="Memb_transporter_dom"/>
</dbReference>
<evidence type="ECO:0000256" key="5">
    <source>
        <dbReference type="SAM" id="Phobius"/>
    </source>
</evidence>
<feature type="transmembrane region" description="Helical" evidence="5">
    <location>
        <begin position="123"/>
        <end position="139"/>
    </location>
</feature>
<comment type="subcellular location">
    <subcellularLocation>
        <location evidence="1">Membrane</location>
        <topology evidence="1">Multi-pass membrane protein</topology>
    </subcellularLocation>
</comment>
<feature type="transmembrane region" description="Helical" evidence="5">
    <location>
        <begin position="54"/>
        <end position="69"/>
    </location>
</feature>
<evidence type="ECO:0000313" key="7">
    <source>
        <dbReference type="EMBL" id="RFS44053.1"/>
    </source>
</evidence>
<accession>A0A372FTJ7</accession>
<feature type="transmembrane region" description="Helical" evidence="5">
    <location>
        <begin position="26"/>
        <end position="48"/>
    </location>
</feature>
<dbReference type="Pfam" id="PF13515">
    <property type="entry name" value="FUSC_2"/>
    <property type="match status" value="1"/>
</dbReference>